<sequence length="100" mass="11613">MKRYSVVFEVAARRDLRNLHDWIARKSGVRVAMGFMERIRSYCEGFEIAPERGRQCPDIRPGLRLVGFERCVTIAFTVNGDLVVILRVIYRGRDLERLLG</sequence>
<dbReference type="InterPro" id="IPR007712">
    <property type="entry name" value="RelE/ParE_toxin"/>
</dbReference>
<protein>
    <submittedName>
        <fullName evidence="2">Type II toxin-antitoxin system RelE/ParE family toxin</fullName>
    </submittedName>
</protein>
<dbReference type="Gene3D" id="3.30.2310.20">
    <property type="entry name" value="RelE-like"/>
    <property type="match status" value="1"/>
</dbReference>
<dbReference type="AlphaFoldDB" id="A0A4S2HDF6"/>
<dbReference type="Proteomes" id="UP000305451">
    <property type="component" value="Unassembled WGS sequence"/>
</dbReference>
<dbReference type="EMBL" id="SRXV01000001">
    <property type="protein sequence ID" value="TGY93791.1"/>
    <property type="molecule type" value="Genomic_DNA"/>
</dbReference>
<evidence type="ECO:0000256" key="1">
    <source>
        <dbReference type="ARBA" id="ARBA00022649"/>
    </source>
</evidence>
<proteinExistence type="predicted"/>
<organism evidence="2 3">
    <name type="scientific">Marinicauda pacifica</name>
    <dbReference type="NCBI Taxonomy" id="1133559"/>
    <lineage>
        <taxon>Bacteria</taxon>
        <taxon>Pseudomonadati</taxon>
        <taxon>Pseudomonadota</taxon>
        <taxon>Alphaproteobacteria</taxon>
        <taxon>Maricaulales</taxon>
        <taxon>Maricaulaceae</taxon>
        <taxon>Marinicauda</taxon>
    </lineage>
</organism>
<name>A0A4S2HDF6_9PROT</name>
<keyword evidence="3" id="KW-1185">Reference proteome</keyword>
<evidence type="ECO:0000313" key="3">
    <source>
        <dbReference type="Proteomes" id="UP000305451"/>
    </source>
</evidence>
<accession>A0A4S2HDF6</accession>
<dbReference type="RefSeq" id="WP_135942985.1">
    <property type="nucleotide sequence ID" value="NZ_BMEI01000001.1"/>
</dbReference>
<dbReference type="InterPro" id="IPR035093">
    <property type="entry name" value="RelE/ParE_toxin_dom_sf"/>
</dbReference>
<gene>
    <name evidence="2" type="ORF">E5162_00405</name>
</gene>
<keyword evidence="1" id="KW-1277">Toxin-antitoxin system</keyword>
<dbReference type="OrthoDB" id="9814952at2"/>
<evidence type="ECO:0000313" key="2">
    <source>
        <dbReference type="EMBL" id="TGY93791.1"/>
    </source>
</evidence>
<comment type="caution">
    <text evidence="2">The sequence shown here is derived from an EMBL/GenBank/DDBJ whole genome shotgun (WGS) entry which is preliminary data.</text>
</comment>
<dbReference type="Pfam" id="PF05016">
    <property type="entry name" value="ParE_toxin"/>
    <property type="match status" value="1"/>
</dbReference>
<reference evidence="2 3" key="1">
    <citation type="journal article" date="2013" name="Int. J. Syst. Evol. Microbiol.">
        <title>Marinicauda pacifica gen. nov., sp. nov., a prosthecate alphaproteobacterium of the family Hyphomonadaceae isolated from deep seawater.</title>
        <authorList>
            <person name="Zhang X.Y."/>
            <person name="Li G.W."/>
            <person name="Wang C.S."/>
            <person name="Zhang Y.J."/>
            <person name="Xu X.W."/>
            <person name="Li H."/>
            <person name="Liu A."/>
            <person name="Liu C."/>
            <person name="Xie B.B."/>
            <person name="Qin Q.L."/>
            <person name="Xu Z."/>
            <person name="Chen X.L."/>
            <person name="Zhou B.C."/>
            <person name="Zhang Y.Z."/>
        </authorList>
    </citation>
    <scope>NUCLEOTIDE SEQUENCE [LARGE SCALE GENOMIC DNA]</scope>
    <source>
        <strain evidence="2 3">P-1 km-3</strain>
    </source>
</reference>